<dbReference type="AlphaFoldDB" id="A0A6L2PV35"/>
<organism evidence="1 2">
    <name type="scientific">Coptotermes formosanus</name>
    <name type="common">Formosan subterranean termite</name>
    <dbReference type="NCBI Taxonomy" id="36987"/>
    <lineage>
        <taxon>Eukaryota</taxon>
        <taxon>Metazoa</taxon>
        <taxon>Ecdysozoa</taxon>
        <taxon>Arthropoda</taxon>
        <taxon>Hexapoda</taxon>
        <taxon>Insecta</taxon>
        <taxon>Pterygota</taxon>
        <taxon>Neoptera</taxon>
        <taxon>Polyneoptera</taxon>
        <taxon>Dictyoptera</taxon>
        <taxon>Blattodea</taxon>
        <taxon>Blattoidea</taxon>
        <taxon>Termitoidae</taxon>
        <taxon>Rhinotermitidae</taxon>
        <taxon>Coptotermes</taxon>
    </lineage>
</organism>
<keyword evidence="2" id="KW-1185">Reference proteome</keyword>
<sequence>MWCWRKKEKISWTDRVRNEEVLLRVKEKRNILHKMKRREANWIGHIVRQVVQRVATTWIMGGRECGVLFTLPLKHLEIGYT</sequence>
<proteinExistence type="predicted"/>
<evidence type="ECO:0000313" key="1">
    <source>
        <dbReference type="EMBL" id="GFG33677.1"/>
    </source>
</evidence>
<protein>
    <submittedName>
        <fullName evidence="1">Uncharacterized protein</fullName>
    </submittedName>
</protein>
<dbReference type="EMBL" id="BLKM01000446">
    <property type="protein sequence ID" value="GFG33677.1"/>
    <property type="molecule type" value="Genomic_DNA"/>
</dbReference>
<reference evidence="2" key="1">
    <citation type="submission" date="2020-01" db="EMBL/GenBank/DDBJ databases">
        <title>Draft genome sequence of the Termite Coptotermes fromosanus.</title>
        <authorList>
            <person name="Itakura S."/>
            <person name="Yosikawa Y."/>
            <person name="Umezawa K."/>
        </authorList>
    </citation>
    <scope>NUCLEOTIDE SEQUENCE [LARGE SCALE GENOMIC DNA]</scope>
</reference>
<comment type="caution">
    <text evidence="1">The sequence shown here is derived from an EMBL/GenBank/DDBJ whole genome shotgun (WGS) entry which is preliminary data.</text>
</comment>
<evidence type="ECO:0000313" key="2">
    <source>
        <dbReference type="Proteomes" id="UP000502823"/>
    </source>
</evidence>
<dbReference type="InParanoid" id="A0A6L2PV35"/>
<name>A0A6L2PV35_COPFO</name>
<dbReference type="OrthoDB" id="425681at2759"/>
<dbReference type="Proteomes" id="UP000502823">
    <property type="component" value="Unassembled WGS sequence"/>
</dbReference>
<gene>
    <name evidence="1" type="ORF">Cfor_11727</name>
</gene>
<accession>A0A6L2PV35</accession>